<comment type="caution">
    <text evidence="8">The sequence shown here is derived from an EMBL/GenBank/DDBJ whole genome shotgun (WGS) entry which is preliminary data.</text>
</comment>
<dbReference type="PANTHER" id="PTHR30518">
    <property type="entry name" value="ENDOLYTIC MUREIN TRANSGLYCOSYLASE"/>
    <property type="match status" value="1"/>
</dbReference>
<evidence type="ECO:0000256" key="2">
    <source>
        <dbReference type="ARBA" id="ARBA00022692"/>
    </source>
</evidence>
<evidence type="ECO:0000313" key="9">
    <source>
        <dbReference type="Proteomes" id="UP000027821"/>
    </source>
</evidence>
<comment type="catalytic activity">
    <reaction evidence="7">
        <text>a peptidoglycan chain = a peptidoglycan chain with N-acetyl-1,6-anhydromuramyl-[peptide] at the reducing end + a peptidoglycan chain with N-acetylglucosamine at the non-reducing end.</text>
        <dbReference type="EC" id="4.2.2.29"/>
    </reaction>
</comment>
<gene>
    <name evidence="7" type="primary">mltG</name>
    <name evidence="8" type="ORF">EL17_05805</name>
</gene>
<dbReference type="GO" id="GO:0071555">
    <property type="term" value="P:cell wall organization"/>
    <property type="evidence" value="ECO:0007669"/>
    <property type="project" value="UniProtKB-KW"/>
</dbReference>
<proteinExistence type="inferred from homology"/>
<dbReference type="CDD" id="cd08010">
    <property type="entry name" value="MltG_like"/>
    <property type="match status" value="1"/>
</dbReference>
<dbReference type="EMBL" id="JMIH01000014">
    <property type="protein sequence ID" value="KEO75183.1"/>
    <property type="molecule type" value="Genomic_DNA"/>
</dbReference>
<organism evidence="8 9">
    <name type="scientific">Anditalea andensis</name>
    <dbReference type="NCBI Taxonomy" id="1048983"/>
    <lineage>
        <taxon>Bacteria</taxon>
        <taxon>Pseudomonadati</taxon>
        <taxon>Bacteroidota</taxon>
        <taxon>Cytophagia</taxon>
        <taxon>Cytophagales</taxon>
        <taxon>Cytophagaceae</taxon>
        <taxon>Anditalea</taxon>
    </lineage>
</organism>
<dbReference type="Pfam" id="PF02618">
    <property type="entry name" value="YceG"/>
    <property type="match status" value="1"/>
</dbReference>
<dbReference type="EC" id="4.2.2.29" evidence="7"/>
<evidence type="ECO:0000313" key="8">
    <source>
        <dbReference type="EMBL" id="KEO75183.1"/>
    </source>
</evidence>
<protein>
    <recommendedName>
        <fullName evidence="7">Endolytic murein transglycosylase</fullName>
        <ecNumber evidence="7">4.2.2.29</ecNumber>
    </recommendedName>
    <alternativeName>
        <fullName evidence="7">Peptidoglycan lytic transglycosylase</fullName>
    </alternativeName>
    <alternativeName>
        <fullName evidence="7">Peptidoglycan polymerization terminase</fullName>
    </alternativeName>
</protein>
<evidence type="ECO:0000256" key="4">
    <source>
        <dbReference type="ARBA" id="ARBA00023136"/>
    </source>
</evidence>
<evidence type="ECO:0000256" key="5">
    <source>
        <dbReference type="ARBA" id="ARBA00023239"/>
    </source>
</evidence>
<keyword evidence="9" id="KW-1185">Reference proteome</keyword>
<feature type="transmembrane region" description="Helical" evidence="7">
    <location>
        <begin position="12"/>
        <end position="29"/>
    </location>
</feature>
<comment type="subcellular location">
    <subcellularLocation>
        <location evidence="7">Cell membrane</location>
        <topology evidence="7">Single-pass membrane protein</topology>
    </subcellularLocation>
</comment>
<dbReference type="AlphaFoldDB" id="A0A074L5T9"/>
<name>A0A074L5T9_9BACT</name>
<reference evidence="8 9" key="1">
    <citation type="submission" date="2014-04" db="EMBL/GenBank/DDBJ databases">
        <title>Characterization and application of a salt tolerant electro-active bacterium.</title>
        <authorList>
            <person name="Yang L."/>
            <person name="Wei S."/>
            <person name="Tay Q.X.M."/>
        </authorList>
    </citation>
    <scope>NUCLEOTIDE SEQUENCE [LARGE SCALE GENOMIC DNA]</scope>
    <source>
        <strain evidence="8 9">LY1</strain>
    </source>
</reference>
<sequence length="346" mass="40222">MMNDKKTKRYIVAVIAFTILAITLSFYFYQGFFSPNALIDKDEPAYVQIPRNATFRQVTDSLLQNDILNDILTFSFVAKVSGYQEDIKPGLYKVEPKMNNHDLVKLLMSGRQSPVKLTFNNIRTKEELAEKITRNLEMSTEDFYALLTDTTYVKKFEFEPETVMSMFIPNTYEVWWNVTAEGLFDRMHKEYEKFWNEERTQRLANLNLNRKEVSTLASIVQAETQKADERPRVAGVYLNRLNLGMALQADPTLVFAHQDFGLKRVLNVHKEIDSPYNTYKNAGLPPGPINLPDISAIDAVLKYEDHNYMYFCAKEDFSGYHAFAVNYDEHLRNARRYQQALNQANY</sequence>
<comment type="function">
    <text evidence="7">Functions as a peptidoglycan terminase that cleaves nascent peptidoglycan strands endolytically to terminate their elongation.</text>
</comment>
<keyword evidence="2 7" id="KW-0812">Transmembrane</keyword>
<evidence type="ECO:0000256" key="7">
    <source>
        <dbReference type="HAMAP-Rule" id="MF_02065"/>
    </source>
</evidence>
<dbReference type="Proteomes" id="UP000027821">
    <property type="component" value="Unassembled WGS sequence"/>
</dbReference>
<dbReference type="Gene3D" id="3.30.160.60">
    <property type="entry name" value="Classic Zinc Finger"/>
    <property type="match status" value="1"/>
</dbReference>
<keyword evidence="3 7" id="KW-1133">Transmembrane helix</keyword>
<keyword evidence="5 7" id="KW-0456">Lyase</keyword>
<dbReference type="STRING" id="1048983.EL17_05805"/>
<comment type="similarity">
    <text evidence="7">Belongs to the transglycosylase MltG family.</text>
</comment>
<dbReference type="GO" id="GO:0009252">
    <property type="term" value="P:peptidoglycan biosynthetic process"/>
    <property type="evidence" value="ECO:0007669"/>
    <property type="project" value="UniProtKB-UniRule"/>
</dbReference>
<evidence type="ECO:0000256" key="3">
    <source>
        <dbReference type="ARBA" id="ARBA00022989"/>
    </source>
</evidence>
<dbReference type="HAMAP" id="MF_02065">
    <property type="entry name" value="MltG"/>
    <property type="match status" value="1"/>
</dbReference>
<dbReference type="eggNOG" id="COG1559">
    <property type="taxonomic scope" value="Bacteria"/>
</dbReference>
<dbReference type="GO" id="GO:0008932">
    <property type="term" value="F:lytic endotransglycosylase activity"/>
    <property type="evidence" value="ECO:0007669"/>
    <property type="project" value="UniProtKB-UniRule"/>
</dbReference>
<keyword evidence="6 7" id="KW-0961">Cell wall biogenesis/degradation</keyword>
<dbReference type="NCBIfam" id="TIGR00247">
    <property type="entry name" value="endolytic transglycosylase MltG"/>
    <property type="match status" value="1"/>
</dbReference>
<accession>A0A074L5T9</accession>
<dbReference type="InterPro" id="IPR003770">
    <property type="entry name" value="MLTG-like"/>
</dbReference>
<dbReference type="GO" id="GO:0005886">
    <property type="term" value="C:plasma membrane"/>
    <property type="evidence" value="ECO:0007669"/>
    <property type="project" value="UniProtKB-SubCell"/>
</dbReference>
<dbReference type="Gene3D" id="3.30.1490.480">
    <property type="entry name" value="Endolytic murein transglycosylase"/>
    <property type="match status" value="1"/>
</dbReference>
<evidence type="ECO:0000256" key="1">
    <source>
        <dbReference type="ARBA" id="ARBA00022475"/>
    </source>
</evidence>
<keyword evidence="1 7" id="KW-1003">Cell membrane</keyword>
<dbReference type="RefSeq" id="WP_164674999.1">
    <property type="nucleotide sequence ID" value="NZ_JMIH01000014.1"/>
</dbReference>
<evidence type="ECO:0000256" key="6">
    <source>
        <dbReference type="ARBA" id="ARBA00023316"/>
    </source>
</evidence>
<dbReference type="PANTHER" id="PTHR30518:SF2">
    <property type="entry name" value="ENDOLYTIC MUREIN TRANSGLYCOSYLASE"/>
    <property type="match status" value="1"/>
</dbReference>
<feature type="site" description="Important for catalytic activity" evidence="7">
    <location>
        <position position="223"/>
    </location>
</feature>
<keyword evidence="4 7" id="KW-0472">Membrane</keyword>